<sequence>MSQEILEAAIDAVRVGQFQAGISGLRHVASQVRPPDKLYYSANIWLVRAYKESGQLPQAIKLCRQLATSSHPRVQVWAQQALPVLRQPSNISSRLDIF</sequence>
<gene>
    <name evidence="1" type="ORF">DXZ20_25335</name>
</gene>
<comment type="caution">
    <text evidence="1">The sequence shown here is derived from an EMBL/GenBank/DDBJ whole genome shotgun (WGS) entry which is preliminary data.</text>
</comment>
<dbReference type="Proteomes" id="UP000481033">
    <property type="component" value="Unassembled WGS sequence"/>
</dbReference>
<protein>
    <recommendedName>
        <fullName evidence="3">Tetratricopeptide repeat protein</fullName>
    </recommendedName>
</protein>
<reference evidence="1 2" key="1">
    <citation type="journal article" date="2020" name="Microb. Ecol.">
        <title>Ecogenomics of the Marine Benthic Filamentous Cyanobacterium Adonisia.</title>
        <authorList>
            <person name="Walter J.M."/>
            <person name="Coutinho F.H."/>
            <person name="Leomil L."/>
            <person name="Hargreaves P.I."/>
            <person name="Campeao M.E."/>
            <person name="Vieira V.V."/>
            <person name="Silva B.S."/>
            <person name="Fistarol G.O."/>
            <person name="Salomon P.S."/>
            <person name="Sawabe T."/>
            <person name="Mino S."/>
            <person name="Hosokawa M."/>
            <person name="Miyashita H."/>
            <person name="Maruyama F."/>
            <person name="van Verk M.C."/>
            <person name="Dutilh B.E."/>
            <person name="Thompson C.C."/>
            <person name="Thompson F.L."/>
        </authorList>
    </citation>
    <scope>NUCLEOTIDE SEQUENCE [LARGE SCALE GENOMIC DNA]</scope>
    <source>
        <strain evidence="1 2">CCMR0081</strain>
    </source>
</reference>
<dbReference type="EMBL" id="QXHD01000004">
    <property type="protein sequence ID" value="NEZ58905.1"/>
    <property type="molecule type" value="Genomic_DNA"/>
</dbReference>
<dbReference type="RefSeq" id="WP_163659889.1">
    <property type="nucleotide sequence ID" value="NZ_QXHD01000004.1"/>
</dbReference>
<name>A0A6M0RRL7_9CYAN</name>
<evidence type="ECO:0000313" key="1">
    <source>
        <dbReference type="EMBL" id="NEZ58905.1"/>
    </source>
</evidence>
<organism evidence="1 2">
    <name type="scientific">Adonisia turfae CCMR0081</name>
    <dbReference type="NCBI Taxonomy" id="2292702"/>
    <lineage>
        <taxon>Bacteria</taxon>
        <taxon>Bacillati</taxon>
        <taxon>Cyanobacteriota</taxon>
        <taxon>Adonisia</taxon>
        <taxon>Adonisia turfae</taxon>
    </lineage>
</organism>
<dbReference type="AlphaFoldDB" id="A0A6M0RRL7"/>
<keyword evidence="2" id="KW-1185">Reference proteome</keyword>
<evidence type="ECO:0000313" key="2">
    <source>
        <dbReference type="Proteomes" id="UP000481033"/>
    </source>
</evidence>
<evidence type="ECO:0008006" key="3">
    <source>
        <dbReference type="Google" id="ProtNLM"/>
    </source>
</evidence>
<proteinExistence type="predicted"/>
<accession>A0A6M0RRL7</accession>